<accession>A0A915CMY5</accession>
<proteinExistence type="predicted"/>
<reference evidence="2" key="1">
    <citation type="submission" date="2022-11" db="UniProtKB">
        <authorList>
            <consortium name="WormBaseParasite"/>
        </authorList>
    </citation>
    <scope>IDENTIFICATION</scope>
</reference>
<organism evidence="1 2">
    <name type="scientific">Ditylenchus dipsaci</name>
    <dbReference type="NCBI Taxonomy" id="166011"/>
    <lineage>
        <taxon>Eukaryota</taxon>
        <taxon>Metazoa</taxon>
        <taxon>Ecdysozoa</taxon>
        <taxon>Nematoda</taxon>
        <taxon>Chromadorea</taxon>
        <taxon>Rhabditida</taxon>
        <taxon>Tylenchina</taxon>
        <taxon>Tylenchomorpha</taxon>
        <taxon>Sphaerularioidea</taxon>
        <taxon>Anguinidae</taxon>
        <taxon>Anguininae</taxon>
        <taxon>Ditylenchus</taxon>
    </lineage>
</organism>
<evidence type="ECO:0000313" key="1">
    <source>
        <dbReference type="Proteomes" id="UP000887574"/>
    </source>
</evidence>
<evidence type="ECO:0000313" key="2">
    <source>
        <dbReference type="WBParaSite" id="jg10342"/>
    </source>
</evidence>
<protein>
    <submittedName>
        <fullName evidence="2">Uncharacterized protein</fullName>
    </submittedName>
</protein>
<name>A0A915CMY5_9BILA</name>
<keyword evidence="1" id="KW-1185">Reference proteome</keyword>
<dbReference type="WBParaSite" id="jg10342">
    <property type="protein sequence ID" value="jg10342"/>
    <property type="gene ID" value="jg10342"/>
</dbReference>
<dbReference type="Proteomes" id="UP000887574">
    <property type="component" value="Unplaced"/>
</dbReference>
<sequence length="132" mass="15305">MINSFSSKEQKFRRHISMTKRDLLRIRRLGNVTSNLLTPTKHITRPVEQGATWPIRHRCSSVTTTKKLDVISCEANPDRCKTMTNELIDGQTFKNLYNFVSLLADYFPTITFAAKDPMKGRKERSKDQLLRC</sequence>
<dbReference type="AlphaFoldDB" id="A0A915CMY5"/>